<dbReference type="SUPFAM" id="SSF55785">
    <property type="entry name" value="PYP-like sensor domain (PAS domain)"/>
    <property type="match status" value="4"/>
</dbReference>
<dbReference type="EMBL" id="LAZR01005414">
    <property type="protein sequence ID" value="KKN00103.1"/>
    <property type="molecule type" value="Genomic_DNA"/>
</dbReference>
<sequence>MRFIAHSKIWQQEFTPDFDSIIGHLYYDILPNTPEALREMYSECLQGASILDNGIKFILPNGSIQWLNCKINHWKDEKGMLGGLMIMLEDVTETKRREELLLKAEQVARIGGWEVDMTTNKVYWTEVTKEIHEVAKNFTPTIEQGINFYKEGESRDTITLLFSEALANGTPWDTELMITTAKGKELWVRARGEAEMVNGKCSRIYGTFQDIDDQKKFALNYKEVTDKLTAATVGANFGIFNFDIVNNVLTWDESMYRIYGVKEEDFSGEFEAWRSGLHADDIERCDNEVAMSLSGEKSFDSEFRIIWPNGEVRHIRGIVIIQRDAEGNAIKMIGTNWDVTELKNTQLELKKSQDSFSGAFENSNTGMALVGLDDDWIKVNQSLCNSLGYTEDELMQTSFKDISHPDDYKASSELLQELKNNERQSFQIEKRYYHKKGHLIYAILMVTAVRNIEGELSHFVKQVMDISHRKIAEKKMSRMVEVTSEQNESLLNFAHIVSHNLRSHSSNLSMLSGFLSTEENETERKNLLRMLVDASESLNETVLHLNEVVQVKVGAIDKMKRVNLRKTIKNVKKNLGLLLKDKNTSCTMDIPENLTINAIPAYVDSILLNLFTNSIKYSSPERPPKIVISTENIANHTVLTFSDNGLGIDLKRHGKKLFGMYKTFHRNKDAKGIGLFITKNQIEAMNGRIEVESKVDVGTTFKLYFESAAA</sequence>
<evidence type="ECO:0000256" key="6">
    <source>
        <dbReference type="ARBA" id="ARBA00022553"/>
    </source>
</evidence>
<dbReference type="SMART" id="SM00387">
    <property type="entry name" value="HATPase_c"/>
    <property type="match status" value="1"/>
</dbReference>
<dbReference type="Pfam" id="PF08448">
    <property type="entry name" value="PAS_4"/>
    <property type="match status" value="1"/>
</dbReference>
<dbReference type="InterPro" id="IPR052162">
    <property type="entry name" value="Sensor_kinase/Photoreceptor"/>
</dbReference>
<evidence type="ECO:0000256" key="11">
    <source>
        <dbReference type="ARBA" id="ARBA00022777"/>
    </source>
</evidence>
<dbReference type="PROSITE" id="PS50112">
    <property type="entry name" value="PAS"/>
    <property type="match status" value="2"/>
</dbReference>
<feature type="domain" description="PAC" evidence="16">
    <location>
        <begin position="426"/>
        <end position="478"/>
    </location>
</feature>
<dbReference type="SMART" id="SM00091">
    <property type="entry name" value="PAS"/>
    <property type="match status" value="2"/>
</dbReference>
<comment type="catalytic activity">
    <reaction evidence="1">
        <text>ATP + protein L-histidine = ADP + protein N-phospho-L-histidine.</text>
        <dbReference type="EC" id="2.7.13.3"/>
    </reaction>
</comment>
<evidence type="ECO:0000256" key="2">
    <source>
        <dbReference type="ARBA" id="ARBA00004429"/>
    </source>
</evidence>
<evidence type="ECO:0000256" key="13">
    <source>
        <dbReference type="ARBA" id="ARBA00023136"/>
    </source>
</evidence>
<keyword evidence="9" id="KW-0677">Repeat</keyword>
<dbReference type="Gene3D" id="3.30.565.10">
    <property type="entry name" value="Histidine kinase-like ATPase, C-terminal domain"/>
    <property type="match status" value="1"/>
</dbReference>
<protein>
    <recommendedName>
        <fullName evidence="3">histidine kinase</fullName>
        <ecNumber evidence="3">2.7.13.3</ecNumber>
    </recommendedName>
</protein>
<dbReference type="InterPro" id="IPR035965">
    <property type="entry name" value="PAS-like_dom_sf"/>
</dbReference>
<dbReference type="EC" id="2.7.13.3" evidence="3"/>
<dbReference type="SMART" id="SM00086">
    <property type="entry name" value="PAC"/>
    <property type="match status" value="4"/>
</dbReference>
<feature type="domain" description="PAC" evidence="16">
    <location>
        <begin position="51"/>
        <end position="103"/>
    </location>
</feature>
<proteinExistence type="predicted"/>
<evidence type="ECO:0000259" key="16">
    <source>
        <dbReference type="PROSITE" id="PS50113"/>
    </source>
</evidence>
<reference evidence="17" key="1">
    <citation type="journal article" date="2015" name="Nature">
        <title>Complex archaea that bridge the gap between prokaryotes and eukaryotes.</title>
        <authorList>
            <person name="Spang A."/>
            <person name="Saw J.H."/>
            <person name="Jorgensen S.L."/>
            <person name="Zaremba-Niedzwiedzka K."/>
            <person name="Martijn J."/>
            <person name="Lind A.E."/>
            <person name="van Eijk R."/>
            <person name="Schleper C."/>
            <person name="Guy L."/>
            <person name="Ettema T.J."/>
        </authorList>
    </citation>
    <scope>NUCLEOTIDE SEQUENCE</scope>
</reference>
<dbReference type="Pfam" id="PF08447">
    <property type="entry name" value="PAS_3"/>
    <property type="match status" value="3"/>
</dbReference>
<evidence type="ECO:0000259" key="14">
    <source>
        <dbReference type="PROSITE" id="PS50109"/>
    </source>
</evidence>
<feature type="domain" description="Histidine kinase" evidence="14">
    <location>
        <begin position="496"/>
        <end position="709"/>
    </location>
</feature>
<keyword evidence="8" id="KW-0812">Transmembrane</keyword>
<dbReference type="FunFam" id="2.10.70.100:FF:000001">
    <property type="entry name" value="Sensory transduction histidine kinase"/>
    <property type="match status" value="1"/>
</dbReference>
<dbReference type="InterPro" id="IPR036890">
    <property type="entry name" value="HATPase_C_sf"/>
</dbReference>
<dbReference type="Gene3D" id="2.10.70.100">
    <property type="match status" value="2"/>
</dbReference>
<dbReference type="InterPro" id="IPR013656">
    <property type="entry name" value="PAS_4"/>
</dbReference>
<evidence type="ECO:0000256" key="3">
    <source>
        <dbReference type="ARBA" id="ARBA00012438"/>
    </source>
</evidence>
<accession>A0A0F9Q3Y7</accession>
<dbReference type="Pfam" id="PF02518">
    <property type="entry name" value="HATPase_c"/>
    <property type="match status" value="1"/>
</dbReference>
<dbReference type="AlphaFoldDB" id="A0A0F9Q3Y7"/>
<feature type="domain" description="PAC" evidence="16">
    <location>
        <begin position="299"/>
        <end position="351"/>
    </location>
</feature>
<dbReference type="SUPFAM" id="SSF55874">
    <property type="entry name" value="ATPase domain of HSP90 chaperone/DNA topoisomerase II/histidine kinase"/>
    <property type="match status" value="1"/>
</dbReference>
<dbReference type="Gene3D" id="3.30.450.20">
    <property type="entry name" value="PAS domain"/>
    <property type="match status" value="4"/>
</dbReference>
<dbReference type="InterPro" id="IPR004358">
    <property type="entry name" value="Sig_transdc_His_kin-like_C"/>
</dbReference>
<keyword evidence="7" id="KW-0808">Transferase</keyword>
<evidence type="ECO:0000256" key="12">
    <source>
        <dbReference type="ARBA" id="ARBA00022989"/>
    </source>
</evidence>
<dbReference type="GO" id="GO:0004673">
    <property type="term" value="F:protein histidine kinase activity"/>
    <property type="evidence" value="ECO:0007669"/>
    <property type="project" value="UniProtKB-EC"/>
</dbReference>
<evidence type="ECO:0000256" key="4">
    <source>
        <dbReference type="ARBA" id="ARBA00022475"/>
    </source>
</evidence>
<dbReference type="PANTHER" id="PTHR43304:SF1">
    <property type="entry name" value="PAC DOMAIN-CONTAINING PROTEIN"/>
    <property type="match status" value="1"/>
</dbReference>
<dbReference type="PRINTS" id="PR00344">
    <property type="entry name" value="BCTRLSENSOR"/>
</dbReference>
<dbReference type="GO" id="GO:0000166">
    <property type="term" value="F:nucleotide binding"/>
    <property type="evidence" value="ECO:0007669"/>
    <property type="project" value="UniProtKB-KW"/>
</dbReference>
<evidence type="ECO:0000256" key="8">
    <source>
        <dbReference type="ARBA" id="ARBA00022692"/>
    </source>
</evidence>
<keyword evidence="5" id="KW-0997">Cell inner membrane</keyword>
<dbReference type="PROSITE" id="PS50109">
    <property type="entry name" value="HIS_KIN"/>
    <property type="match status" value="1"/>
</dbReference>
<name>A0A0F9Q3Y7_9ZZZZ</name>
<dbReference type="PANTHER" id="PTHR43304">
    <property type="entry name" value="PHYTOCHROME-LIKE PROTEIN CPH1"/>
    <property type="match status" value="1"/>
</dbReference>
<dbReference type="InterPro" id="IPR013655">
    <property type="entry name" value="PAS_fold_3"/>
</dbReference>
<evidence type="ECO:0000259" key="15">
    <source>
        <dbReference type="PROSITE" id="PS50112"/>
    </source>
</evidence>
<evidence type="ECO:0000256" key="10">
    <source>
        <dbReference type="ARBA" id="ARBA00022741"/>
    </source>
</evidence>
<evidence type="ECO:0000313" key="17">
    <source>
        <dbReference type="EMBL" id="KKN00103.1"/>
    </source>
</evidence>
<dbReference type="InterPro" id="IPR000700">
    <property type="entry name" value="PAS-assoc_C"/>
</dbReference>
<dbReference type="InterPro" id="IPR000014">
    <property type="entry name" value="PAS"/>
</dbReference>
<dbReference type="InterPro" id="IPR003594">
    <property type="entry name" value="HATPase_dom"/>
</dbReference>
<evidence type="ECO:0000256" key="9">
    <source>
        <dbReference type="ARBA" id="ARBA00022737"/>
    </source>
</evidence>
<keyword evidence="10" id="KW-0547">Nucleotide-binding</keyword>
<dbReference type="InterPro" id="IPR005467">
    <property type="entry name" value="His_kinase_dom"/>
</dbReference>
<feature type="domain" description="PAS" evidence="15">
    <location>
        <begin position="352"/>
        <end position="422"/>
    </location>
</feature>
<organism evidence="17">
    <name type="scientific">marine sediment metagenome</name>
    <dbReference type="NCBI Taxonomy" id="412755"/>
    <lineage>
        <taxon>unclassified sequences</taxon>
        <taxon>metagenomes</taxon>
        <taxon>ecological metagenomes</taxon>
    </lineage>
</organism>
<keyword evidence="12" id="KW-1133">Transmembrane helix</keyword>
<dbReference type="PROSITE" id="PS50113">
    <property type="entry name" value="PAC"/>
    <property type="match status" value="3"/>
</dbReference>
<keyword evidence="6" id="KW-0597">Phosphoprotein</keyword>
<gene>
    <name evidence="17" type="ORF">LCGC14_1141160</name>
</gene>
<evidence type="ECO:0000256" key="1">
    <source>
        <dbReference type="ARBA" id="ARBA00000085"/>
    </source>
</evidence>
<dbReference type="GO" id="GO:0005886">
    <property type="term" value="C:plasma membrane"/>
    <property type="evidence" value="ECO:0007669"/>
    <property type="project" value="UniProtKB-SubCell"/>
</dbReference>
<evidence type="ECO:0000256" key="7">
    <source>
        <dbReference type="ARBA" id="ARBA00022679"/>
    </source>
</evidence>
<comment type="subcellular location">
    <subcellularLocation>
        <location evidence="2">Cell inner membrane</location>
        <topology evidence="2">Multi-pass membrane protein</topology>
    </subcellularLocation>
</comment>
<keyword evidence="13" id="KW-0472">Membrane</keyword>
<keyword evidence="11" id="KW-0418">Kinase</keyword>
<dbReference type="InterPro" id="IPR001610">
    <property type="entry name" value="PAC"/>
</dbReference>
<dbReference type="NCBIfam" id="TIGR00229">
    <property type="entry name" value="sensory_box"/>
    <property type="match status" value="2"/>
</dbReference>
<comment type="caution">
    <text evidence="17">The sequence shown here is derived from an EMBL/GenBank/DDBJ whole genome shotgun (WGS) entry which is preliminary data.</text>
</comment>
<dbReference type="CDD" id="cd00130">
    <property type="entry name" value="PAS"/>
    <property type="match status" value="3"/>
</dbReference>
<evidence type="ECO:0000256" key="5">
    <source>
        <dbReference type="ARBA" id="ARBA00022519"/>
    </source>
</evidence>
<feature type="domain" description="PAS" evidence="15">
    <location>
        <begin position="239"/>
        <end position="296"/>
    </location>
</feature>
<keyword evidence="4" id="KW-1003">Cell membrane</keyword>